<gene>
    <name evidence="2" type="ORF">ABI908_23205</name>
</gene>
<reference evidence="2 3" key="1">
    <citation type="submission" date="2024-05" db="EMBL/GenBank/DDBJ databases">
        <authorList>
            <person name="De Oliveira J.P."/>
            <person name="Noriler S.A."/>
            <person name="De Oliveira A.G."/>
            <person name="Sipoli D.S."/>
        </authorList>
    </citation>
    <scope>NUCLEOTIDE SEQUENCE [LARGE SCALE GENOMIC DNA]</scope>
    <source>
        <strain evidence="2 3">LABIM192</strain>
    </source>
</reference>
<dbReference type="Proteomes" id="UP001462502">
    <property type="component" value="Unassembled WGS sequence"/>
</dbReference>
<feature type="chain" id="PRO_5046592463" evidence="1">
    <location>
        <begin position="20"/>
        <end position="274"/>
    </location>
</feature>
<dbReference type="Pfam" id="PF16932">
    <property type="entry name" value="T4SS_TraI"/>
    <property type="match status" value="1"/>
</dbReference>
<evidence type="ECO:0000313" key="3">
    <source>
        <dbReference type="Proteomes" id="UP001462502"/>
    </source>
</evidence>
<accession>A0ABV0J0E4</accession>
<feature type="signal peptide" evidence="1">
    <location>
        <begin position="1"/>
        <end position="19"/>
    </location>
</feature>
<dbReference type="RefSeq" id="WP_114059535.1">
    <property type="nucleotide sequence ID" value="NZ_CP029495.1"/>
</dbReference>
<organism evidence="2 3">
    <name type="scientific">Chromobacterium phragmitis</name>
    <dbReference type="NCBI Taxonomy" id="2202141"/>
    <lineage>
        <taxon>Bacteria</taxon>
        <taxon>Pseudomonadati</taxon>
        <taxon>Pseudomonadota</taxon>
        <taxon>Betaproteobacteria</taxon>
        <taxon>Neisseriales</taxon>
        <taxon>Chromobacteriaceae</taxon>
        <taxon>Chromobacterium</taxon>
    </lineage>
</organism>
<keyword evidence="3" id="KW-1185">Reference proteome</keyword>
<protein>
    <submittedName>
        <fullName evidence="2">Type IV secretory system conjugative DNA transfer family protein</fullName>
    </submittedName>
</protein>
<comment type="caution">
    <text evidence="2">The sequence shown here is derived from an EMBL/GenBank/DDBJ whole genome shotgun (WGS) entry which is preliminary data.</text>
</comment>
<evidence type="ECO:0000256" key="1">
    <source>
        <dbReference type="SAM" id="SignalP"/>
    </source>
</evidence>
<dbReference type="InterPro" id="IPR031618">
    <property type="entry name" value="T4SS_TraI"/>
</dbReference>
<evidence type="ECO:0000313" key="2">
    <source>
        <dbReference type="EMBL" id="MEO9387004.1"/>
    </source>
</evidence>
<sequence length="274" mass="30368">MRSVFLSVVLFFLTGAARAAVQIPIEDGTALQSALNWQPKTYLSEEAALKLKAIYGAGLSYGAQLGQSRETERLNAMLQEQDASLSKIFDFSKLLLPDSLLPPVLSSAKNSVRLDGPSSVVSVEASYRVKEDARFVTAVPTWWDYMQQPVPDVREPDAALKPQTAEEKQAWNDGVKQGWATGVLAAKSAYESKLAQLNESFNGMMLYKMLWLKNMVDPPKVIKQEQRVAEANGGIDVKVVRKVIAQPVVFVKDLTRWRSIAHDGEVELQEGAWQ</sequence>
<name>A0ABV0J0E4_9NEIS</name>
<keyword evidence="1" id="KW-0732">Signal</keyword>
<proteinExistence type="predicted"/>
<dbReference type="EMBL" id="JBDXMI010000001">
    <property type="protein sequence ID" value="MEO9387004.1"/>
    <property type="molecule type" value="Genomic_DNA"/>
</dbReference>